<dbReference type="Proteomes" id="UP001500742">
    <property type="component" value="Unassembled WGS sequence"/>
</dbReference>
<comment type="caution">
    <text evidence="1">The sequence shown here is derived from an EMBL/GenBank/DDBJ whole genome shotgun (WGS) entry which is preliminary data.</text>
</comment>
<protein>
    <submittedName>
        <fullName evidence="1">DUF488 domain-containing protein</fullName>
    </submittedName>
</protein>
<dbReference type="PANTHER" id="PTHR39337">
    <property type="entry name" value="BLR5642 PROTEIN"/>
    <property type="match status" value="1"/>
</dbReference>
<dbReference type="InterPro" id="IPR007438">
    <property type="entry name" value="DUF488"/>
</dbReference>
<gene>
    <name evidence="1" type="ORF">GCM10022210_53560</name>
</gene>
<name>A0ABP7R5X2_9SPHI</name>
<reference evidence="2" key="1">
    <citation type="journal article" date="2019" name="Int. J. Syst. Evol. Microbiol.">
        <title>The Global Catalogue of Microorganisms (GCM) 10K type strain sequencing project: providing services to taxonomists for standard genome sequencing and annotation.</title>
        <authorList>
            <consortium name="The Broad Institute Genomics Platform"/>
            <consortium name="The Broad Institute Genome Sequencing Center for Infectious Disease"/>
            <person name="Wu L."/>
            <person name="Ma J."/>
        </authorList>
    </citation>
    <scope>NUCLEOTIDE SEQUENCE [LARGE SCALE GENOMIC DNA]</scope>
    <source>
        <strain evidence="2">JCM 16601</strain>
    </source>
</reference>
<dbReference type="PANTHER" id="PTHR39337:SF1">
    <property type="entry name" value="BLR5642 PROTEIN"/>
    <property type="match status" value="1"/>
</dbReference>
<evidence type="ECO:0000313" key="2">
    <source>
        <dbReference type="Proteomes" id="UP001500742"/>
    </source>
</evidence>
<dbReference type="Pfam" id="PF04343">
    <property type="entry name" value="DUF488"/>
    <property type="match status" value="1"/>
</dbReference>
<dbReference type="RefSeq" id="WP_259097208.1">
    <property type="nucleotide sequence ID" value="NZ_BAAAZC010000050.1"/>
</dbReference>
<keyword evidence="2" id="KW-1185">Reference proteome</keyword>
<proteinExistence type="predicted"/>
<dbReference type="EMBL" id="BAAAZC010000050">
    <property type="protein sequence ID" value="GAA3993037.1"/>
    <property type="molecule type" value="Genomic_DNA"/>
</dbReference>
<sequence>MYYRRKLLLGLLQAFDDDLEKIRLQKLLFLLTRFQKTEGSYEFVPYKYGCYSFQSAADLNTLEKYNIVGQEGNRIHKTSDVDYLAQLKPTDRQAIKSLKVVYGLKTNEELTKSTYISHPYYAINSLIAKDILSSEQYERVIAARPKKLKTMLFTIGYEGISLEAYLNKLIANDIRLLCDVRNNPISMKFGFSKNQLKSACESLGIIYRHLPEVGIQSADRQELNKQADYDQLFKVYKEVTLAETIDNQKTILSLLQEHQRIALTCFEANICQCHRKPLAEAITQFEGWEFELHHL</sequence>
<accession>A0ABP7R5X2</accession>
<organism evidence="1 2">
    <name type="scientific">Mucilaginibacter dorajii</name>
    <dbReference type="NCBI Taxonomy" id="692994"/>
    <lineage>
        <taxon>Bacteria</taxon>
        <taxon>Pseudomonadati</taxon>
        <taxon>Bacteroidota</taxon>
        <taxon>Sphingobacteriia</taxon>
        <taxon>Sphingobacteriales</taxon>
        <taxon>Sphingobacteriaceae</taxon>
        <taxon>Mucilaginibacter</taxon>
    </lineage>
</organism>
<evidence type="ECO:0000313" key="1">
    <source>
        <dbReference type="EMBL" id="GAA3993037.1"/>
    </source>
</evidence>